<evidence type="ECO:0000313" key="1">
    <source>
        <dbReference type="EMBL" id="MBP2412283.1"/>
    </source>
</evidence>
<evidence type="ECO:0000313" key="2">
    <source>
        <dbReference type="Proteomes" id="UP000711614"/>
    </source>
</evidence>
<dbReference type="Proteomes" id="UP000711614">
    <property type="component" value="Unassembled WGS sequence"/>
</dbReference>
<organism evidence="1 2">
    <name type="scientific">Arthrobacter stackebrandtii</name>
    <dbReference type="NCBI Taxonomy" id="272161"/>
    <lineage>
        <taxon>Bacteria</taxon>
        <taxon>Bacillati</taxon>
        <taxon>Actinomycetota</taxon>
        <taxon>Actinomycetes</taxon>
        <taxon>Micrococcales</taxon>
        <taxon>Micrococcaceae</taxon>
        <taxon>Arthrobacter</taxon>
    </lineage>
</organism>
<comment type="caution">
    <text evidence="1">The sequence shown here is derived from an EMBL/GenBank/DDBJ whole genome shotgun (WGS) entry which is preliminary data.</text>
</comment>
<name>A0ABS4YU12_9MICC</name>
<proteinExistence type="predicted"/>
<accession>A0ABS4YU12</accession>
<dbReference type="EMBL" id="JAGIOI010000001">
    <property type="protein sequence ID" value="MBP2412283.1"/>
    <property type="molecule type" value="Genomic_DNA"/>
</dbReference>
<keyword evidence="2" id="KW-1185">Reference proteome</keyword>
<protein>
    <submittedName>
        <fullName evidence="1">Uncharacterized protein</fullName>
    </submittedName>
</protein>
<reference evidence="1 2" key="1">
    <citation type="submission" date="2021-03" db="EMBL/GenBank/DDBJ databases">
        <title>Sequencing the genomes of 1000 actinobacteria strains.</title>
        <authorList>
            <person name="Klenk H.-P."/>
        </authorList>
    </citation>
    <scope>NUCLEOTIDE SEQUENCE [LARGE SCALE GENOMIC DNA]</scope>
    <source>
        <strain evidence="1 2">DSM 16005</strain>
    </source>
</reference>
<sequence length="91" mass="10131">MAHLLESIAFIDSIVAPRAHTAVRTFHQNRPATSDRNHKAQCVTLERKWPASNMPHISSEAEQSLALRGTLMHLFSSALLNYRGYVSKSGT</sequence>
<dbReference type="RefSeq" id="WP_209678129.1">
    <property type="nucleotide sequence ID" value="NZ_JAGIOI010000001.1"/>
</dbReference>
<gene>
    <name evidence="1" type="ORF">JOF48_001082</name>
</gene>